<comment type="caution">
    <text evidence="1">The sequence shown here is derived from an EMBL/GenBank/DDBJ whole genome shotgun (WGS) entry which is preliminary data.</text>
</comment>
<dbReference type="EMBL" id="JACI01000002">
    <property type="protein sequence ID" value="OAQ14913.1"/>
    <property type="molecule type" value="Genomic_DNA"/>
</dbReference>
<evidence type="ECO:0000313" key="1">
    <source>
        <dbReference type="EMBL" id="OAQ14913.1"/>
    </source>
</evidence>
<dbReference type="AlphaFoldDB" id="A0A179CYC5"/>
<dbReference type="Proteomes" id="UP000078358">
    <property type="component" value="Unassembled WGS sequence"/>
</dbReference>
<evidence type="ECO:0000313" key="2">
    <source>
        <dbReference type="Proteomes" id="UP000078358"/>
    </source>
</evidence>
<dbReference type="PATRIC" id="fig|1261658.3.peg.1520"/>
<organism evidence="1 2">
    <name type="scientific">Bibersteinia trehalosi Y31</name>
    <dbReference type="NCBI Taxonomy" id="1261658"/>
    <lineage>
        <taxon>Bacteria</taxon>
        <taxon>Pseudomonadati</taxon>
        <taxon>Pseudomonadota</taxon>
        <taxon>Gammaproteobacteria</taxon>
        <taxon>Pasteurellales</taxon>
        <taxon>Pasteurellaceae</taxon>
        <taxon>Bibersteinia</taxon>
    </lineage>
</organism>
<reference evidence="1 2" key="1">
    <citation type="submission" date="2014-01" db="EMBL/GenBank/DDBJ databases">
        <authorList>
            <person name="Zuccon D."/>
        </authorList>
    </citation>
    <scope>NUCLEOTIDE SEQUENCE [LARGE SCALE GENOMIC DNA]</scope>
    <source>
        <strain evidence="1 2">Y31</strain>
    </source>
</reference>
<proteinExistence type="predicted"/>
<name>A0A179CYC5_BIBTR</name>
<gene>
    <name evidence="1" type="ORF">F480_07615</name>
</gene>
<protein>
    <submittedName>
        <fullName evidence="1">Uncharacterized protein</fullName>
    </submittedName>
</protein>
<dbReference type="RefSeq" id="WP_064318671.1">
    <property type="nucleotide sequence ID" value="NZ_JACI01000002.1"/>
</dbReference>
<accession>A0A179CYC5</accession>
<sequence length="242" mass="27026">MESANRAVIGFNNYRAGHLSGNLGNRAFSFGSSEFKLDTENISYRVTKSGKKFVENIKITPKEDNFDYSSNNKFASLLNPALEKIYSNNKPKNTVQIKFIPDLNQYRNTYSQADYAKDKAFIARGHNHLSDILNFSTHFISRGTIPTNANPLADVSAMAFKLWSARNEKPNIKANNPLSFSSQPNPKLDANSDAVVISRSRKAIVNKHTLNQHSDPASVAKSFIITDDMRVLIKTLPNLLNS</sequence>